<protein>
    <submittedName>
        <fullName evidence="2">Uncharacterized protein</fullName>
    </submittedName>
</protein>
<accession>A0A9X3F9H1</accession>
<evidence type="ECO:0000256" key="1">
    <source>
        <dbReference type="SAM" id="MobiDB-lite"/>
    </source>
</evidence>
<comment type="caution">
    <text evidence="2">The sequence shown here is derived from an EMBL/GenBank/DDBJ whole genome shotgun (WGS) entry which is preliminary data.</text>
</comment>
<dbReference type="EMBL" id="JAPOHD010000052">
    <property type="protein sequence ID" value="MCY1722332.1"/>
    <property type="molecule type" value="Genomic_DNA"/>
</dbReference>
<evidence type="ECO:0000313" key="2">
    <source>
        <dbReference type="EMBL" id="MCY1722332.1"/>
    </source>
</evidence>
<organism evidence="2 3">
    <name type="scientific">Draconibacterium aestuarii</name>
    <dbReference type="NCBI Taxonomy" id="2998507"/>
    <lineage>
        <taxon>Bacteria</taxon>
        <taxon>Pseudomonadati</taxon>
        <taxon>Bacteroidota</taxon>
        <taxon>Bacteroidia</taxon>
        <taxon>Marinilabiliales</taxon>
        <taxon>Prolixibacteraceae</taxon>
        <taxon>Draconibacterium</taxon>
    </lineage>
</organism>
<feature type="compositionally biased region" description="Basic and acidic residues" evidence="1">
    <location>
        <begin position="138"/>
        <end position="155"/>
    </location>
</feature>
<proteinExistence type="predicted"/>
<name>A0A9X3F9H1_9BACT</name>
<keyword evidence="3" id="KW-1185">Reference proteome</keyword>
<dbReference type="AlphaFoldDB" id="A0A9X3F9H1"/>
<dbReference type="Proteomes" id="UP001145087">
    <property type="component" value="Unassembled WGS sequence"/>
</dbReference>
<gene>
    <name evidence="2" type="ORF">OU798_18430</name>
</gene>
<dbReference type="RefSeq" id="WP_343334658.1">
    <property type="nucleotide sequence ID" value="NZ_JAPOHD010000052.1"/>
</dbReference>
<sequence length="163" mass="18201">MVPKSALAIPETVIHEVTELLNNSINLLQPYLIALTPHELRSMPKMSDKSLPFVEKTRDYTQASPQFIPLYMDAEQLQTDLAVFEDLTGLLRISKQLTSGLDDSAMQAGANGFTRALSYYNSVKQAAKMGVPGAKGIHEDLSKRFSKNRTEREETQNTTDQQI</sequence>
<evidence type="ECO:0000313" key="3">
    <source>
        <dbReference type="Proteomes" id="UP001145087"/>
    </source>
</evidence>
<reference evidence="2" key="1">
    <citation type="submission" date="2022-11" db="EMBL/GenBank/DDBJ databases">
        <title>Marilongibacter aestuarii gen. nov., sp. nov., isolated from tidal flat sediment.</title>
        <authorList>
            <person name="Jiayan W."/>
        </authorList>
    </citation>
    <scope>NUCLEOTIDE SEQUENCE</scope>
    <source>
        <strain evidence="2">Z1-6</strain>
    </source>
</reference>
<feature type="region of interest" description="Disordered" evidence="1">
    <location>
        <begin position="138"/>
        <end position="163"/>
    </location>
</feature>